<evidence type="ECO:0000313" key="1">
    <source>
        <dbReference type="Ensembl" id="ENSACAP00000025191.1"/>
    </source>
</evidence>
<gene>
    <name evidence="1" type="primary">IQCB1</name>
</gene>
<dbReference type="Proteomes" id="UP000001646">
    <property type="component" value="Chromosome 1"/>
</dbReference>
<keyword evidence="2" id="KW-1185">Reference proteome</keyword>
<dbReference type="Pfam" id="PF00612">
    <property type="entry name" value="IQ"/>
    <property type="match status" value="2"/>
</dbReference>
<dbReference type="GO" id="GO:0032391">
    <property type="term" value="C:photoreceptor connecting cilium"/>
    <property type="evidence" value="ECO:0007669"/>
    <property type="project" value="Ensembl"/>
</dbReference>
<dbReference type="GO" id="GO:0062063">
    <property type="term" value="F:BBSome binding"/>
    <property type="evidence" value="ECO:0007669"/>
    <property type="project" value="Ensembl"/>
</dbReference>
<dbReference type="GO" id="GO:0019899">
    <property type="term" value="F:enzyme binding"/>
    <property type="evidence" value="ECO:0007669"/>
    <property type="project" value="Ensembl"/>
</dbReference>
<dbReference type="GO" id="GO:0005516">
    <property type="term" value="F:calmodulin binding"/>
    <property type="evidence" value="ECO:0007669"/>
    <property type="project" value="Ensembl"/>
</dbReference>
<name>A0A803SQF1_ANOCA</name>
<dbReference type="SMART" id="SM00015">
    <property type="entry name" value="IQ"/>
    <property type="match status" value="4"/>
</dbReference>
<dbReference type="Ensembl" id="ENSACAT00000053530.1">
    <property type="protein sequence ID" value="ENSACAP00000025191.1"/>
    <property type="gene ID" value="ENSACAG00000004777.4"/>
</dbReference>
<protein>
    <submittedName>
        <fullName evidence="1">IQ motif containing B1</fullName>
    </submittedName>
</protein>
<accession>A0A803SQF1</accession>
<dbReference type="Bgee" id="ENSACAG00000004777">
    <property type="expression patterns" value="Expressed in forelimb bud and 13 other cell types or tissues"/>
</dbReference>
<dbReference type="GO" id="GO:0048496">
    <property type="term" value="P:maintenance of animal organ identity"/>
    <property type="evidence" value="ECO:0007669"/>
    <property type="project" value="Ensembl"/>
</dbReference>
<dbReference type="PANTHER" id="PTHR15673:SF2">
    <property type="entry name" value="IQ CALMODULIN-BINDING MOTIF-CONTAINING PROTEIN 1"/>
    <property type="match status" value="1"/>
</dbReference>
<reference evidence="1 2" key="1">
    <citation type="submission" date="2009-12" db="EMBL/GenBank/DDBJ databases">
        <title>The Genome Sequence of Anolis carolinensis (Green Anole Lizard).</title>
        <authorList>
            <consortium name="The Genome Sequencing Platform"/>
            <person name="Di Palma F."/>
            <person name="Alfoldi J."/>
            <person name="Heiman D."/>
            <person name="Young S."/>
            <person name="Grabherr M."/>
            <person name="Johnson J."/>
            <person name="Lander E.S."/>
            <person name="Lindblad-Toh K."/>
        </authorList>
    </citation>
    <scope>NUCLEOTIDE SEQUENCE [LARGE SCALE GENOMIC DNA]</scope>
    <source>
        <strain evidence="1 2">JBL SC #1</strain>
    </source>
</reference>
<proteinExistence type="predicted"/>
<dbReference type="OrthoDB" id="8178106at2759"/>
<dbReference type="InterPro" id="IPR000048">
    <property type="entry name" value="IQ_motif_EF-hand-BS"/>
</dbReference>
<reference evidence="1" key="3">
    <citation type="submission" date="2025-09" db="UniProtKB">
        <authorList>
            <consortium name="Ensembl"/>
        </authorList>
    </citation>
    <scope>IDENTIFICATION</scope>
</reference>
<reference evidence="1" key="2">
    <citation type="submission" date="2025-08" db="UniProtKB">
        <authorList>
            <consortium name="Ensembl"/>
        </authorList>
    </citation>
    <scope>IDENTIFICATION</scope>
</reference>
<dbReference type="PANTHER" id="PTHR15673">
    <property type="entry name" value="IQ CALMODULIN-BINDING MOTIF CONTAINING PROTEIN 1"/>
    <property type="match status" value="1"/>
</dbReference>
<dbReference type="InParanoid" id="A0A803SQF1"/>
<dbReference type="SUPFAM" id="SSF52540">
    <property type="entry name" value="P-loop containing nucleoside triphosphate hydrolases"/>
    <property type="match status" value="1"/>
</dbReference>
<dbReference type="GO" id="GO:0060271">
    <property type="term" value="P:cilium assembly"/>
    <property type="evidence" value="ECO:0000318"/>
    <property type="project" value="GO_Central"/>
</dbReference>
<dbReference type="GeneTree" id="ENSGT00390000002188"/>
<dbReference type="AlphaFoldDB" id="A0A803SQF1"/>
<dbReference type="GO" id="GO:0061824">
    <property type="term" value="P:cytosolic ciliogenesis"/>
    <property type="evidence" value="ECO:0007669"/>
    <property type="project" value="Ensembl"/>
</dbReference>
<dbReference type="CDD" id="cd23767">
    <property type="entry name" value="IQCD"/>
    <property type="match status" value="2"/>
</dbReference>
<dbReference type="InterPro" id="IPR027417">
    <property type="entry name" value="P-loop_NTPase"/>
</dbReference>
<sequence>MHLRIWRGGRLVHLYIYPRLDIGHLLQPVEILSYEMKPLPVDPRILSLAAQVTESSGQDVPGLLLKLKDILTSALPGSNELQKIKQDLYYYDLVQYCLFVLKQDYTGVLGGWTTAAQLAEILSICCVGLEVKEEPEEFFNKLLPSAVDNLLFLGRRLEALFSPAVKDEERSEFSHNFKTVTDALCRLCEGHVQLTVKVLQNEQFQQLLKTDDIEISTVTMSILEKILKINTTVLLELPEKSLHCILDELVYKLSSSTNPVIGSTAIKLLLLITKSDTQLLMTLVLRYKGLQTLLSKQWTGKGFDRNLNQLMDLLYSENYKVGKTQRLQQAACLIQAAWRGYQTRKRLKQLPKAVTTLQRNFRAKRERELQILRKQKEEEDLHQQLHLQRQRAMRMFHERQLTMLEIVHAGQVDKHMLEIKEKSALTIQRYWRAFKTRRNFQLQKKSLQQYKAAVILQRAVLRFLEKQRKRRAYSFWKQSRSLSDEERLSLQQKVDDHIRLHPASEMSEEMSRELHHQAQENLAKYLLRRSQDHKAEQHREALLAQVHTDVDQLMCAASLTESTVKDLNDFVSRSVPVIAKAKQSHITMLKYTQSPWWKKIGEEFSDEDVISEDLLSSELGALFIGGSKT</sequence>
<organism evidence="1 2">
    <name type="scientific">Anolis carolinensis</name>
    <name type="common">Green anole</name>
    <name type="synonym">American chameleon</name>
    <dbReference type="NCBI Taxonomy" id="28377"/>
    <lineage>
        <taxon>Eukaryota</taxon>
        <taxon>Metazoa</taxon>
        <taxon>Chordata</taxon>
        <taxon>Craniata</taxon>
        <taxon>Vertebrata</taxon>
        <taxon>Euteleostomi</taxon>
        <taxon>Lepidosauria</taxon>
        <taxon>Squamata</taxon>
        <taxon>Bifurcata</taxon>
        <taxon>Unidentata</taxon>
        <taxon>Episquamata</taxon>
        <taxon>Toxicofera</taxon>
        <taxon>Iguania</taxon>
        <taxon>Dactyloidae</taxon>
        <taxon>Anolis</taxon>
    </lineage>
</organism>
<dbReference type="PROSITE" id="PS50096">
    <property type="entry name" value="IQ"/>
    <property type="match status" value="2"/>
</dbReference>
<evidence type="ECO:0000313" key="2">
    <source>
        <dbReference type="Proteomes" id="UP000001646"/>
    </source>
</evidence>
<dbReference type="GO" id="GO:0005813">
    <property type="term" value="C:centrosome"/>
    <property type="evidence" value="ECO:0007669"/>
    <property type="project" value="Ensembl"/>
</dbReference>
<dbReference type="GO" id="GO:0005929">
    <property type="term" value="C:cilium"/>
    <property type="evidence" value="ECO:0000318"/>
    <property type="project" value="GO_Central"/>
</dbReference>
<dbReference type="KEGG" id="acs:100560300"/>
<dbReference type="GO" id="GO:0030674">
    <property type="term" value="F:protein-macromolecule adaptor activity"/>
    <property type="evidence" value="ECO:0007669"/>
    <property type="project" value="Ensembl"/>
</dbReference>
<dbReference type="Gene3D" id="1.20.5.190">
    <property type="match status" value="1"/>
</dbReference>
<dbReference type="InterPro" id="IPR028765">
    <property type="entry name" value="IQCB1"/>
</dbReference>
<dbReference type="GO" id="GO:0045494">
    <property type="term" value="P:photoreceptor cell maintenance"/>
    <property type="evidence" value="ECO:0007669"/>
    <property type="project" value="Ensembl"/>
</dbReference>
<dbReference type="GO" id="GO:0001750">
    <property type="term" value="C:photoreceptor outer segment"/>
    <property type="evidence" value="ECO:0007669"/>
    <property type="project" value="Ensembl"/>
</dbReference>